<comment type="caution">
    <text evidence="1">The sequence shown here is derived from an EMBL/GenBank/DDBJ whole genome shotgun (WGS) entry which is preliminary data.</text>
</comment>
<organism evidence="1 2">
    <name type="scientific">Melastoma candidum</name>
    <dbReference type="NCBI Taxonomy" id="119954"/>
    <lineage>
        <taxon>Eukaryota</taxon>
        <taxon>Viridiplantae</taxon>
        <taxon>Streptophyta</taxon>
        <taxon>Embryophyta</taxon>
        <taxon>Tracheophyta</taxon>
        <taxon>Spermatophyta</taxon>
        <taxon>Magnoliopsida</taxon>
        <taxon>eudicotyledons</taxon>
        <taxon>Gunneridae</taxon>
        <taxon>Pentapetalae</taxon>
        <taxon>rosids</taxon>
        <taxon>malvids</taxon>
        <taxon>Myrtales</taxon>
        <taxon>Melastomataceae</taxon>
        <taxon>Melastomatoideae</taxon>
        <taxon>Melastomateae</taxon>
        <taxon>Melastoma</taxon>
    </lineage>
</organism>
<protein>
    <submittedName>
        <fullName evidence="1">Uncharacterized protein</fullName>
    </submittedName>
</protein>
<gene>
    <name evidence="1" type="ORF">MLD38_002395</name>
</gene>
<dbReference type="EMBL" id="CM042881">
    <property type="protein sequence ID" value="KAI4384210.1"/>
    <property type="molecule type" value="Genomic_DNA"/>
</dbReference>
<keyword evidence="2" id="KW-1185">Reference proteome</keyword>
<evidence type="ECO:0000313" key="2">
    <source>
        <dbReference type="Proteomes" id="UP001057402"/>
    </source>
</evidence>
<accession>A0ACB9RYN2</accession>
<name>A0ACB9RYN2_9MYRT</name>
<proteinExistence type="predicted"/>
<evidence type="ECO:0000313" key="1">
    <source>
        <dbReference type="EMBL" id="KAI4384210.1"/>
    </source>
</evidence>
<reference evidence="2" key="1">
    <citation type="journal article" date="2023" name="Front. Plant Sci.">
        <title>Chromosomal-level genome assembly of Melastoma candidum provides insights into trichome evolution.</title>
        <authorList>
            <person name="Zhong Y."/>
            <person name="Wu W."/>
            <person name="Sun C."/>
            <person name="Zou P."/>
            <person name="Liu Y."/>
            <person name="Dai S."/>
            <person name="Zhou R."/>
        </authorList>
    </citation>
    <scope>NUCLEOTIDE SEQUENCE [LARGE SCALE GENOMIC DNA]</scope>
</reference>
<dbReference type="Proteomes" id="UP001057402">
    <property type="component" value="Chromosome 2"/>
</dbReference>
<sequence length="594" mass="67324">MEMDLVHPNGNRQHPEGHPAAQVRRNIGERRWSLRSVVGTWHVQRRVLHLIHGYLDPRKRTVQRGLLLLLCVAAASFDPVFFYIPMIDLYKKCLEIDRNLAITMVVLRTLADLLHLAVWVVYNHKAFCKARSRDSSSRSRSEEEDGFEVFSKEKEIGIEILSILPLSQAMTIAILRIQGSPKKPHAVLMLKFAVLLQYLIRASRIYPSYRRATVNSPTLRSNNVWFGAAFNLALYMIAAHVVGAFWYLLSVGRYIDCWKRACSVHAGCDMASLYCGNANSSADKGYLDVSCPISQTTDTAPFDFGIYLKALQSGIVGTTDFFLKLCFCFSWALRNLSSFGVALDTSPYKWETLFAICVTLASLVLFALLIGNMQTYLQSKTQKEMKFTESSVGAHGMEYLEKEDLERMQMSQQKLRDSLLTYLPFALLPSELQDQVMGCPKKEWPGTRNEFNLESMIGSIPEELGKKIKHHLCLLVLSQVKLLEGLDPLSKEFLCKQAELKVFPPHAKIIKKNTPVDNMILVVTGQLKYHQPDNQTHDFLEEHLRHVLGLSSPLPVHTVMALTVVEAFTFNVEKVKKLLPVATPQSFPERKEMS</sequence>